<evidence type="ECO:0000256" key="5">
    <source>
        <dbReference type="ARBA" id="ARBA00023172"/>
    </source>
</evidence>
<dbReference type="InterPro" id="IPR003717">
    <property type="entry name" value="RecO"/>
</dbReference>
<dbReference type="PANTHER" id="PTHR33991">
    <property type="entry name" value="DNA REPAIR PROTEIN RECO"/>
    <property type="match status" value="1"/>
</dbReference>
<protein>
    <recommendedName>
        <fullName evidence="3 8">DNA repair protein RecO</fullName>
    </recommendedName>
    <alternativeName>
        <fullName evidence="7 8">Recombination protein O</fullName>
    </alternativeName>
</protein>
<sequence>MPLTTDTHHAYVLHTRPYRETSALVDFFSAEGVVRGVLRSARGKAGSVARPFAPLEVALRGRGELKTVARLEPTSNGLWLTGQALFSGLYMNELLVRLLPAQVAHPALYEHYQLTLQALAEGRALEPLLRSYEWRLLDELGYAFALDHDLHGQPLAAQAFYRLQPEAGLEPIAHAQPGMFLGADLLAMAEADWAAPGALAAAKRLMRQALAAHLGGRPLVSRELFRKP</sequence>
<evidence type="ECO:0000259" key="9">
    <source>
        <dbReference type="Pfam" id="PF11967"/>
    </source>
</evidence>
<evidence type="ECO:0000256" key="8">
    <source>
        <dbReference type="HAMAP-Rule" id="MF_00201"/>
    </source>
</evidence>
<keyword evidence="4 8" id="KW-0227">DNA damage</keyword>
<evidence type="ECO:0000256" key="4">
    <source>
        <dbReference type="ARBA" id="ARBA00022763"/>
    </source>
</evidence>
<organism evidence="10 11">
    <name type="scientific">Pseudomonas typographi</name>
    <dbReference type="NCBI Taxonomy" id="2715964"/>
    <lineage>
        <taxon>Bacteria</taxon>
        <taxon>Pseudomonadati</taxon>
        <taxon>Pseudomonadota</taxon>
        <taxon>Gammaproteobacteria</taxon>
        <taxon>Pseudomonadales</taxon>
        <taxon>Pseudomonadaceae</taxon>
        <taxon>Pseudomonas</taxon>
    </lineage>
</organism>
<reference evidence="10 11" key="1">
    <citation type="journal article" date="2020" name="Insects">
        <title>Bacteria Belonging to Pseudomonas typographi sp. nov. from the Bark Beetle Ips typographus Have Genomic Potential to Aid in the Host Ecology.</title>
        <authorList>
            <person name="Peral-Aranega E."/>
            <person name="Saati-Santamaria Z."/>
            <person name="Kolarik M."/>
            <person name="Rivas R."/>
            <person name="Garcia-Fraile P."/>
        </authorList>
    </citation>
    <scope>NUCLEOTIDE SEQUENCE [LARGE SCALE GENOMIC DNA]</scope>
    <source>
        <strain evidence="10 11">CA3A</strain>
    </source>
</reference>
<dbReference type="PANTHER" id="PTHR33991:SF1">
    <property type="entry name" value="DNA REPAIR PROTEIN RECO"/>
    <property type="match status" value="1"/>
</dbReference>
<dbReference type="Pfam" id="PF02565">
    <property type="entry name" value="RecO_C"/>
    <property type="match status" value="1"/>
</dbReference>
<comment type="function">
    <text evidence="1 8">Involved in DNA repair and RecF pathway recombination.</text>
</comment>
<evidence type="ECO:0000313" key="10">
    <source>
        <dbReference type="EMBL" id="MBD1597509.1"/>
    </source>
</evidence>
<evidence type="ECO:0000256" key="1">
    <source>
        <dbReference type="ARBA" id="ARBA00003065"/>
    </source>
</evidence>
<keyword evidence="11" id="KW-1185">Reference proteome</keyword>
<dbReference type="EMBL" id="JAAOCA010000002">
    <property type="protein sequence ID" value="MBD1597509.1"/>
    <property type="molecule type" value="Genomic_DNA"/>
</dbReference>
<gene>
    <name evidence="8 10" type="primary">recO</name>
    <name evidence="10" type="ORF">HAQ05_02110</name>
</gene>
<keyword evidence="5 8" id="KW-0233">DNA recombination</keyword>
<evidence type="ECO:0000313" key="11">
    <source>
        <dbReference type="Proteomes" id="UP000805841"/>
    </source>
</evidence>
<keyword evidence="6 8" id="KW-0234">DNA repair</keyword>
<evidence type="ECO:0000256" key="3">
    <source>
        <dbReference type="ARBA" id="ARBA00021310"/>
    </source>
</evidence>
<dbReference type="Gene3D" id="2.40.50.140">
    <property type="entry name" value="Nucleic acid-binding proteins"/>
    <property type="match status" value="1"/>
</dbReference>
<dbReference type="Pfam" id="PF11967">
    <property type="entry name" value="RecO_N"/>
    <property type="match status" value="1"/>
</dbReference>
<dbReference type="RefSeq" id="WP_190416933.1">
    <property type="nucleotide sequence ID" value="NZ_JAAOCA010000002.1"/>
</dbReference>
<name>A0ABR7YWG3_9PSED</name>
<comment type="caution">
    <text evidence="10">The sequence shown here is derived from an EMBL/GenBank/DDBJ whole genome shotgun (WGS) entry which is preliminary data.</text>
</comment>
<dbReference type="InterPro" id="IPR022572">
    <property type="entry name" value="DNA_rep/recomb_RecO_N"/>
</dbReference>
<proteinExistence type="inferred from homology"/>
<dbReference type="HAMAP" id="MF_00201">
    <property type="entry name" value="RecO"/>
    <property type="match status" value="1"/>
</dbReference>
<dbReference type="Proteomes" id="UP000805841">
    <property type="component" value="Unassembled WGS sequence"/>
</dbReference>
<evidence type="ECO:0000256" key="6">
    <source>
        <dbReference type="ARBA" id="ARBA00023204"/>
    </source>
</evidence>
<dbReference type="SUPFAM" id="SSF57863">
    <property type="entry name" value="ArfGap/RecO-like zinc finger"/>
    <property type="match status" value="1"/>
</dbReference>
<feature type="domain" description="DNA replication/recombination mediator RecO N-terminal" evidence="9">
    <location>
        <begin position="8"/>
        <end position="74"/>
    </location>
</feature>
<evidence type="ECO:0000256" key="7">
    <source>
        <dbReference type="ARBA" id="ARBA00033409"/>
    </source>
</evidence>
<dbReference type="Gene3D" id="1.20.1440.120">
    <property type="entry name" value="Recombination protein O, C-terminal domain"/>
    <property type="match status" value="1"/>
</dbReference>
<dbReference type="InterPro" id="IPR012340">
    <property type="entry name" value="NA-bd_OB-fold"/>
</dbReference>
<dbReference type="SUPFAM" id="SSF50249">
    <property type="entry name" value="Nucleic acid-binding proteins"/>
    <property type="match status" value="1"/>
</dbReference>
<accession>A0ABR7YWG3</accession>
<dbReference type="NCBIfam" id="TIGR00613">
    <property type="entry name" value="reco"/>
    <property type="match status" value="1"/>
</dbReference>
<comment type="similarity">
    <text evidence="2 8">Belongs to the RecO family.</text>
</comment>
<dbReference type="InterPro" id="IPR037278">
    <property type="entry name" value="ARFGAP/RecO"/>
</dbReference>
<dbReference type="InterPro" id="IPR042242">
    <property type="entry name" value="RecO_C"/>
</dbReference>
<evidence type="ECO:0000256" key="2">
    <source>
        <dbReference type="ARBA" id="ARBA00007452"/>
    </source>
</evidence>